<dbReference type="RefSeq" id="XP_012768937.1">
    <property type="nucleotide sequence ID" value="XM_012913483.1"/>
</dbReference>
<feature type="domain" description="EF-hand" evidence="1">
    <location>
        <begin position="475"/>
        <end position="510"/>
    </location>
</feature>
<dbReference type="InterPro" id="IPR011992">
    <property type="entry name" value="EF-hand-dom_pair"/>
</dbReference>
<feature type="domain" description="RAP" evidence="2">
    <location>
        <begin position="425"/>
        <end position="485"/>
    </location>
</feature>
<dbReference type="KEGG" id="bbig:BBBOND_0306550"/>
<evidence type="ECO:0000313" key="3">
    <source>
        <dbReference type="EMBL" id="CDR96751.1"/>
    </source>
</evidence>
<dbReference type="EMBL" id="LK391709">
    <property type="protein sequence ID" value="CDR96751.1"/>
    <property type="molecule type" value="Genomic_DNA"/>
</dbReference>
<dbReference type="GO" id="GO:0005509">
    <property type="term" value="F:calcium ion binding"/>
    <property type="evidence" value="ECO:0007669"/>
    <property type="project" value="InterPro"/>
</dbReference>
<dbReference type="SUPFAM" id="SSF47473">
    <property type="entry name" value="EF-hand"/>
    <property type="match status" value="1"/>
</dbReference>
<keyword evidence="4" id="KW-1185">Reference proteome</keyword>
<dbReference type="GeneID" id="24565292"/>
<evidence type="ECO:0008006" key="5">
    <source>
        <dbReference type="Google" id="ProtNLM"/>
    </source>
</evidence>
<proteinExistence type="predicted"/>
<evidence type="ECO:0000259" key="1">
    <source>
        <dbReference type="PROSITE" id="PS50222"/>
    </source>
</evidence>
<accession>A0A061D7U1</accession>
<dbReference type="VEuPathDB" id="PiroplasmaDB:BBBOND_0306550"/>
<reference evidence="4" key="1">
    <citation type="journal article" date="2014" name="Nucleic Acids Res.">
        <title>The evolutionary dynamics of variant antigen genes in Babesia reveal a history of genomic innovation underlying host-parasite interaction.</title>
        <authorList>
            <person name="Jackson A.P."/>
            <person name="Otto T.D."/>
            <person name="Darby A."/>
            <person name="Ramaprasad A."/>
            <person name="Xia D."/>
            <person name="Echaide I.E."/>
            <person name="Farber M."/>
            <person name="Gahlot S."/>
            <person name="Gamble J."/>
            <person name="Gupta D."/>
            <person name="Gupta Y."/>
            <person name="Jackson L."/>
            <person name="Malandrin L."/>
            <person name="Malas T.B."/>
            <person name="Moussa E."/>
            <person name="Nair M."/>
            <person name="Reid A.J."/>
            <person name="Sanders M."/>
            <person name="Sharma J."/>
            <person name="Tracey A."/>
            <person name="Quail M.A."/>
            <person name="Weir W."/>
            <person name="Wastling J.M."/>
            <person name="Hall N."/>
            <person name="Willadsen P."/>
            <person name="Lingelbach K."/>
            <person name="Shiels B."/>
            <person name="Tait A."/>
            <person name="Berriman M."/>
            <person name="Allred D.R."/>
            <person name="Pain A."/>
        </authorList>
    </citation>
    <scope>NUCLEOTIDE SEQUENCE [LARGE SCALE GENOMIC DNA]</scope>
    <source>
        <strain evidence="4">Bond</strain>
    </source>
</reference>
<dbReference type="PROSITE" id="PS51286">
    <property type="entry name" value="RAP"/>
    <property type="match status" value="1"/>
</dbReference>
<dbReference type="PROSITE" id="PS50222">
    <property type="entry name" value="EF_HAND_2"/>
    <property type="match status" value="1"/>
</dbReference>
<dbReference type="OrthoDB" id="364016at2759"/>
<gene>
    <name evidence="3" type="ORF">BBBOND_0306550</name>
</gene>
<sequence>MASFLRITAPRWAERALSRRVFRSADDCYSLLSPGSCVETHELYDALKFLASGVSERRSALSDDRFGEILCQVESRLPSLNSSYMGNFALRVAAIVQSSGSSAPGTGPANAERGRSLLSKIAATMVEKGGQPRELAQVAYAAAATGADSESIFEYSKQQLTVEIDSATPDALNLALQTAYKRGSRDKIYYALLCEKLCELTDRFTANDVMHTLRALAKTGLLKGFLLRRLSTLIMDNLDQFSAAQLAEACYRLSQLKFLTPANFSRVFAAIEPDLNSLADHLRLQLLAAGCLSEREDRSALERLLDSLEYKSNWDLSGCVDFAYSSAYLRRYGEQLPHVLTAISERQPTLTRKYALLLKEAVDSFEVEKVPVTFDLGPRWRDVLTTFEKTESELTQGTPAFQEVRKILQGASSNFAESQTVGPFTVPFLDSERKFAILIEFASNMSNLRVKMRCLEALGHRVGVVRYWEWRRLKTERQELEYAFRLFDSRRKGSLTFLELKSLLSSIGISLTRNELSYLQMGTFTPAKCANGRCVEEDIRGGFILEDLYALATSVYTDGVIRQRLAQSLQAHFPKQEKVSRKDLESLLYKLGRRLLVDPAEIDACLNVYCSGGNGDQISISNFIDM</sequence>
<dbReference type="AlphaFoldDB" id="A0A061D7U1"/>
<protein>
    <recommendedName>
        <fullName evidence="5">EF-hand domain-containing protein</fullName>
    </recommendedName>
</protein>
<dbReference type="Gene3D" id="1.10.238.10">
    <property type="entry name" value="EF-hand"/>
    <property type="match status" value="1"/>
</dbReference>
<dbReference type="OMA" id="TAKIHFW"/>
<dbReference type="STRING" id="5866.A0A061D7U1"/>
<evidence type="ECO:0000313" key="4">
    <source>
        <dbReference type="Proteomes" id="UP000033188"/>
    </source>
</evidence>
<name>A0A061D7U1_BABBI</name>
<dbReference type="Proteomes" id="UP000033188">
    <property type="component" value="Chromosome 3"/>
</dbReference>
<dbReference type="CDD" id="cd00051">
    <property type="entry name" value="EFh"/>
    <property type="match status" value="1"/>
</dbReference>
<dbReference type="InterPro" id="IPR002048">
    <property type="entry name" value="EF_hand_dom"/>
</dbReference>
<dbReference type="Pfam" id="PF08373">
    <property type="entry name" value="RAP"/>
    <property type="match status" value="1"/>
</dbReference>
<dbReference type="InterPro" id="IPR013584">
    <property type="entry name" value="RAP"/>
</dbReference>
<evidence type="ECO:0000259" key="2">
    <source>
        <dbReference type="PROSITE" id="PS51286"/>
    </source>
</evidence>
<organism evidence="3 4">
    <name type="scientific">Babesia bigemina</name>
    <dbReference type="NCBI Taxonomy" id="5866"/>
    <lineage>
        <taxon>Eukaryota</taxon>
        <taxon>Sar</taxon>
        <taxon>Alveolata</taxon>
        <taxon>Apicomplexa</taxon>
        <taxon>Aconoidasida</taxon>
        <taxon>Piroplasmida</taxon>
        <taxon>Babesiidae</taxon>
        <taxon>Babesia</taxon>
    </lineage>
</organism>